<feature type="chain" id="PRO_5016477350" evidence="2">
    <location>
        <begin position="20"/>
        <end position="472"/>
    </location>
</feature>
<keyword evidence="2" id="KW-0732">Signal</keyword>
<dbReference type="NCBIfam" id="TIGR01845">
    <property type="entry name" value="outer_NodT"/>
    <property type="match status" value="1"/>
</dbReference>
<keyword evidence="2" id="KW-1134">Transmembrane beta strand</keyword>
<evidence type="ECO:0000256" key="2">
    <source>
        <dbReference type="RuleBase" id="RU362097"/>
    </source>
</evidence>
<evidence type="ECO:0000313" key="3">
    <source>
        <dbReference type="EMBL" id="RCW76193.1"/>
    </source>
</evidence>
<protein>
    <submittedName>
        <fullName evidence="3">NodT family efflux transporter outer membrane factor (OMF) lipoprotein</fullName>
    </submittedName>
</protein>
<dbReference type="PANTHER" id="PTHR30203">
    <property type="entry name" value="OUTER MEMBRANE CATION EFFLUX PROTEIN"/>
    <property type="match status" value="1"/>
</dbReference>
<organism evidence="3 4">
    <name type="scientific">Pseudorhodoferax soli</name>
    <dbReference type="NCBI Taxonomy" id="545864"/>
    <lineage>
        <taxon>Bacteria</taxon>
        <taxon>Pseudomonadati</taxon>
        <taxon>Pseudomonadota</taxon>
        <taxon>Betaproteobacteria</taxon>
        <taxon>Burkholderiales</taxon>
        <taxon>Comamonadaceae</taxon>
    </lineage>
</organism>
<dbReference type="PANTHER" id="PTHR30203:SF33">
    <property type="entry name" value="BLR4455 PROTEIN"/>
    <property type="match status" value="1"/>
</dbReference>
<gene>
    <name evidence="3" type="ORF">DES41_101799</name>
</gene>
<feature type="signal peptide" evidence="2">
    <location>
        <begin position="1"/>
        <end position="19"/>
    </location>
</feature>
<dbReference type="PROSITE" id="PS51257">
    <property type="entry name" value="PROKAR_LIPOPROTEIN"/>
    <property type="match status" value="1"/>
</dbReference>
<dbReference type="InterPro" id="IPR010131">
    <property type="entry name" value="MdtP/NodT-like"/>
</dbReference>
<keyword evidence="2" id="KW-0564">Palmitate</keyword>
<dbReference type="OrthoDB" id="9770517at2"/>
<dbReference type="Pfam" id="PF02321">
    <property type="entry name" value="OEP"/>
    <property type="match status" value="2"/>
</dbReference>
<dbReference type="Gene3D" id="2.20.200.10">
    <property type="entry name" value="Outer membrane efflux proteins (OEP)"/>
    <property type="match status" value="1"/>
</dbReference>
<reference evidence="3 4" key="1">
    <citation type="submission" date="2018-07" db="EMBL/GenBank/DDBJ databases">
        <title>Genomic Encyclopedia of Type Strains, Phase IV (KMG-IV): sequencing the most valuable type-strain genomes for metagenomic binning, comparative biology and taxonomic classification.</title>
        <authorList>
            <person name="Goeker M."/>
        </authorList>
    </citation>
    <scope>NUCLEOTIDE SEQUENCE [LARGE SCALE GENOMIC DNA]</scope>
    <source>
        <strain evidence="3 4">DSM 21634</strain>
    </source>
</reference>
<keyword evidence="4" id="KW-1185">Reference proteome</keyword>
<comment type="caution">
    <text evidence="3">The sequence shown here is derived from an EMBL/GenBank/DDBJ whole genome shotgun (WGS) entry which is preliminary data.</text>
</comment>
<dbReference type="GO" id="GO:0005886">
    <property type="term" value="C:plasma membrane"/>
    <property type="evidence" value="ECO:0007669"/>
    <property type="project" value="UniProtKB-SubCell"/>
</dbReference>
<dbReference type="GO" id="GO:0015562">
    <property type="term" value="F:efflux transmembrane transporter activity"/>
    <property type="evidence" value="ECO:0007669"/>
    <property type="project" value="InterPro"/>
</dbReference>
<evidence type="ECO:0000256" key="1">
    <source>
        <dbReference type="ARBA" id="ARBA00007613"/>
    </source>
</evidence>
<comment type="subcellular location">
    <subcellularLocation>
        <location evidence="2">Cell membrane</location>
        <topology evidence="2">Lipid-anchor</topology>
    </subcellularLocation>
</comment>
<comment type="similarity">
    <text evidence="1 2">Belongs to the outer membrane factor (OMF) (TC 1.B.17) family.</text>
</comment>
<name>A0A368Y7E3_9BURK</name>
<dbReference type="EMBL" id="QPJK01000001">
    <property type="protein sequence ID" value="RCW76193.1"/>
    <property type="molecule type" value="Genomic_DNA"/>
</dbReference>
<accession>A0A368Y7E3</accession>
<dbReference type="Gene3D" id="1.20.1600.10">
    <property type="entry name" value="Outer membrane efflux proteins (OEP)"/>
    <property type="match status" value="1"/>
</dbReference>
<proteinExistence type="inferred from homology"/>
<keyword evidence="2 3" id="KW-0449">Lipoprotein</keyword>
<dbReference type="Proteomes" id="UP000252884">
    <property type="component" value="Unassembled WGS sequence"/>
</dbReference>
<dbReference type="InterPro" id="IPR003423">
    <property type="entry name" value="OMP_efflux"/>
</dbReference>
<dbReference type="AlphaFoldDB" id="A0A368Y7E3"/>
<keyword evidence="2" id="KW-0812">Transmembrane</keyword>
<keyword evidence="2" id="KW-0472">Membrane</keyword>
<sequence length="472" mass="49158">MMPMLPRRLLLLALPAVLAGCAVGPRYTRPDPGFAAAFKEAPAADGWLPAQPGDALDRGDWWARFGDPQLDALAARVQVSNQNIAAAVANYAQAQALVREQQAALLPTLSLEGSARRSGPVRGGAASSRSYAASVAADWSPDLWGRLDEAVNSAQANAQASAADLASARLSSIGALAANYLALREADAETVLLDETIAGYDRALAITRNRYDAGIAAQTDVLQAQTQLLGAQAERVALRRSRATYEHAIAVLVGVVPAEFAIAPAAWRPVVPAVPTGLPSLLLQRRPDIAGAERAVARANAQIGIARAAYYPSIALSGSIGGSASRVGDLFSASSLLWALGVSVAQTVFDGGARDAATDAALAAHAASVAAYRQTVLAAFQDVEDQLSATAALAEQEGLRRAASQAADRTEQQMLNRYRAGQVGYSEVVSAQASALSARRTLAQVQLARQTAAVSLIQALGGGWEADWLRQP</sequence>
<evidence type="ECO:0000313" key="4">
    <source>
        <dbReference type="Proteomes" id="UP000252884"/>
    </source>
</evidence>
<dbReference type="SUPFAM" id="SSF56954">
    <property type="entry name" value="Outer membrane efflux proteins (OEP)"/>
    <property type="match status" value="1"/>
</dbReference>